<dbReference type="GO" id="GO:0000049">
    <property type="term" value="F:tRNA binding"/>
    <property type="evidence" value="ECO:0007669"/>
    <property type="project" value="UniProtKB-UniRule"/>
</dbReference>
<evidence type="ECO:0000313" key="14">
    <source>
        <dbReference type="EMBL" id="SUB75914.1"/>
    </source>
</evidence>
<dbReference type="PIRSF" id="PIRSF006004">
    <property type="entry name" value="CHP00048"/>
    <property type="match status" value="1"/>
</dbReference>
<comment type="miscellaneous">
    <text evidence="12">Reaction proceeds by a ping-pong mechanism involving intermediate methylation of a conserved cysteine residue.</text>
</comment>
<dbReference type="InterPro" id="IPR027492">
    <property type="entry name" value="RNA_MTrfase_RlmN"/>
</dbReference>
<dbReference type="GO" id="GO:0019843">
    <property type="term" value="F:rRNA binding"/>
    <property type="evidence" value="ECO:0007669"/>
    <property type="project" value="UniProtKB-UniRule"/>
</dbReference>
<keyword evidence="12" id="KW-0819">tRNA processing</keyword>
<dbReference type="GO" id="GO:0002935">
    <property type="term" value="F:tRNA (adenine(37)-C2)-methyltransferase activity"/>
    <property type="evidence" value="ECO:0007669"/>
    <property type="project" value="UniProtKB-UniRule"/>
</dbReference>
<dbReference type="NCBIfam" id="TIGR00048">
    <property type="entry name" value="rRNA_mod_RlmN"/>
    <property type="match status" value="1"/>
</dbReference>
<dbReference type="SFLD" id="SFLDS00029">
    <property type="entry name" value="Radical_SAM"/>
    <property type="match status" value="1"/>
</dbReference>
<feature type="active site" description="Proton acceptor" evidence="12">
    <location>
        <position position="86"/>
    </location>
</feature>
<comment type="cofactor">
    <cofactor evidence="12">
        <name>[4Fe-4S] cluster</name>
        <dbReference type="ChEBI" id="CHEBI:49883"/>
    </cofactor>
    <text evidence="12">Binds 1 [4Fe-4S] cluster. The cluster is coordinated with 3 cysteines and an exchangeable S-adenosyl-L-methionine.</text>
</comment>
<dbReference type="InterPro" id="IPR006638">
    <property type="entry name" value="Elp3/MiaA/NifB-like_rSAM"/>
</dbReference>
<dbReference type="SMART" id="SM00729">
    <property type="entry name" value="Elp3"/>
    <property type="match status" value="1"/>
</dbReference>
<protein>
    <recommendedName>
        <fullName evidence="12">Probable dual-specificity RNA methyltransferase RlmN</fullName>
        <ecNumber evidence="12">2.1.1.192</ecNumber>
    </recommendedName>
    <alternativeName>
        <fullName evidence="12">23S rRNA (adenine(2503)-C(2))-methyltransferase</fullName>
    </alternativeName>
    <alternativeName>
        <fullName evidence="12">23S rRNA m2A2503 methyltransferase</fullName>
    </alternativeName>
    <alternativeName>
        <fullName evidence="12">Ribosomal RNA large subunit methyltransferase N</fullName>
    </alternativeName>
    <alternativeName>
        <fullName evidence="12">tRNA (adenine(37)-C(2))-methyltransferase</fullName>
    </alternativeName>
    <alternativeName>
        <fullName evidence="12">tRNA m2A37 methyltransferase</fullName>
    </alternativeName>
</protein>
<comment type="similarity">
    <text evidence="12">Belongs to the radical SAM superfamily. RlmN family.</text>
</comment>
<dbReference type="Gene3D" id="1.10.150.530">
    <property type="match status" value="1"/>
</dbReference>
<keyword evidence="11 12" id="KW-1015">Disulfide bond</keyword>
<dbReference type="InterPro" id="IPR013785">
    <property type="entry name" value="Aldolase_TIM"/>
</dbReference>
<evidence type="ECO:0000256" key="6">
    <source>
        <dbReference type="ARBA" id="ARBA00022679"/>
    </source>
</evidence>
<feature type="active site" description="S-methylcysteine intermediate" evidence="12">
    <location>
        <position position="327"/>
    </location>
</feature>
<comment type="function">
    <text evidence="12">Specifically methylates position 2 of adenine 2503 in 23S rRNA and position 2 of adenine 37 in tRNAs.</text>
</comment>
<proteinExistence type="inferred from homology"/>
<dbReference type="GO" id="GO:0005737">
    <property type="term" value="C:cytoplasm"/>
    <property type="evidence" value="ECO:0007669"/>
    <property type="project" value="UniProtKB-SubCell"/>
</dbReference>
<dbReference type="PANTHER" id="PTHR30544">
    <property type="entry name" value="23S RRNA METHYLTRANSFERASE"/>
    <property type="match status" value="1"/>
</dbReference>
<keyword evidence="4 12" id="KW-0698">rRNA processing</keyword>
<dbReference type="InterPro" id="IPR007197">
    <property type="entry name" value="rSAM"/>
</dbReference>
<reference evidence="14 15" key="1">
    <citation type="submission" date="2018-06" db="EMBL/GenBank/DDBJ databases">
        <authorList>
            <consortium name="Pathogen Informatics"/>
            <person name="Doyle S."/>
        </authorList>
    </citation>
    <scope>NUCLEOTIDE SEQUENCE [LARGE SCALE GENOMIC DNA]</scope>
    <source>
        <strain evidence="14 15">NCTC11088</strain>
    </source>
</reference>
<evidence type="ECO:0000256" key="10">
    <source>
        <dbReference type="ARBA" id="ARBA00023014"/>
    </source>
</evidence>
<dbReference type="InterPro" id="IPR058240">
    <property type="entry name" value="rSAM_sf"/>
</dbReference>
<keyword evidence="6 12" id="KW-0808">Transferase</keyword>
<feature type="binding site" evidence="12">
    <location>
        <position position="113"/>
    </location>
    <ligand>
        <name>[4Fe-4S] cluster</name>
        <dbReference type="ChEBI" id="CHEBI:49883"/>
        <note>4Fe-4S-S-AdoMet</note>
    </ligand>
</feature>
<feature type="binding site" evidence="12">
    <location>
        <position position="106"/>
    </location>
    <ligand>
        <name>[4Fe-4S] cluster</name>
        <dbReference type="ChEBI" id="CHEBI:49883"/>
        <note>4Fe-4S-S-AdoMet</note>
    </ligand>
</feature>
<name>A0A379DD86_9FIRM</name>
<dbReference type="Proteomes" id="UP000254777">
    <property type="component" value="Unassembled WGS sequence"/>
</dbReference>
<dbReference type="EMBL" id="UGTH01000001">
    <property type="protein sequence ID" value="SUB75914.1"/>
    <property type="molecule type" value="Genomic_DNA"/>
</dbReference>
<keyword evidence="9 12" id="KW-0408">Iron</keyword>
<comment type="caution">
    <text evidence="12">Lacks conserved residue(s) required for the propagation of feature annotation.</text>
</comment>
<dbReference type="GO" id="GO:0070040">
    <property type="term" value="F:rRNA (adenine(2503)-C2-)-methyltransferase activity"/>
    <property type="evidence" value="ECO:0007669"/>
    <property type="project" value="UniProtKB-UniRule"/>
</dbReference>
<feature type="binding site" evidence="12">
    <location>
        <position position="284"/>
    </location>
    <ligand>
        <name>S-adenosyl-L-methionine</name>
        <dbReference type="ChEBI" id="CHEBI:59789"/>
    </ligand>
</feature>
<keyword evidence="8 12" id="KW-0479">Metal-binding</keyword>
<evidence type="ECO:0000256" key="2">
    <source>
        <dbReference type="ARBA" id="ARBA00022485"/>
    </source>
</evidence>
<dbReference type="AlphaFoldDB" id="A0A379DD86"/>
<feature type="domain" description="Radical SAM core" evidence="13">
    <location>
        <begin position="92"/>
        <end position="322"/>
    </location>
</feature>
<dbReference type="PANTHER" id="PTHR30544:SF5">
    <property type="entry name" value="RADICAL SAM CORE DOMAIN-CONTAINING PROTEIN"/>
    <property type="match status" value="1"/>
</dbReference>
<gene>
    <name evidence="12 14" type="primary">rlmN</name>
    <name evidence="14" type="ORF">NCTC11088_01718</name>
</gene>
<dbReference type="GO" id="GO:0070475">
    <property type="term" value="P:rRNA base methylation"/>
    <property type="evidence" value="ECO:0007669"/>
    <property type="project" value="UniProtKB-UniRule"/>
</dbReference>
<dbReference type="CDD" id="cd01335">
    <property type="entry name" value="Radical_SAM"/>
    <property type="match status" value="1"/>
</dbReference>
<organism evidence="14 15">
    <name type="scientific">Peptoniphilus indolicus</name>
    <dbReference type="NCBI Taxonomy" id="33030"/>
    <lineage>
        <taxon>Bacteria</taxon>
        <taxon>Bacillati</taxon>
        <taxon>Bacillota</taxon>
        <taxon>Tissierellia</taxon>
        <taxon>Tissierellales</taxon>
        <taxon>Peptoniphilaceae</taxon>
        <taxon>Peptoniphilus</taxon>
    </lineage>
</organism>
<dbReference type="SUPFAM" id="SSF102114">
    <property type="entry name" value="Radical SAM enzymes"/>
    <property type="match status" value="1"/>
</dbReference>
<evidence type="ECO:0000256" key="5">
    <source>
        <dbReference type="ARBA" id="ARBA00022603"/>
    </source>
</evidence>
<keyword evidence="2 12" id="KW-0004">4Fe-4S</keyword>
<evidence type="ECO:0000256" key="7">
    <source>
        <dbReference type="ARBA" id="ARBA00022691"/>
    </source>
</evidence>
<evidence type="ECO:0000256" key="12">
    <source>
        <dbReference type="HAMAP-Rule" id="MF_01849"/>
    </source>
</evidence>
<evidence type="ECO:0000256" key="8">
    <source>
        <dbReference type="ARBA" id="ARBA00022723"/>
    </source>
</evidence>
<accession>A0A379DD86</accession>
<dbReference type="GO" id="GO:0046872">
    <property type="term" value="F:metal ion binding"/>
    <property type="evidence" value="ECO:0007669"/>
    <property type="project" value="UniProtKB-KW"/>
</dbReference>
<comment type="catalytic activity">
    <reaction evidence="12">
        <text>adenosine(37) in tRNA + 2 reduced [2Fe-2S]-[ferredoxin] + 2 S-adenosyl-L-methionine = 2-methyladenosine(37) in tRNA + 5'-deoxyadenosine + L-methionine + 2 oxidized [2Fe-2S]-[ferredoxin] + S-adenosyl-L-homocysteine</text>
        <dbReference type="Rhea" id="RHEA:43332"/>
        <dbReference type="Rhea" id="RHEA-COMP:10000"/>
        <dbReference type="Rhea" id="RHEA-COMP:10001"/>
        <dbReference type="Rhea" id="RHEA-COMP:10162"/>
        <dbReference type="Rhea" id="RHEA-COMP:10485"/>
        <dbReference type="ChEBI" id="CHEBI:17319"/>
        <dbReference type="ChEBI" id="CHEBI:33737"/>
        <dbReference type="ChEBI" id="CHEBI:33738"/>
        <dbReference type="ChEBI" id="CHEBI:57844"/>
        <dbReference type="ChEBI" id="CHEBI:57856"/>
        <dbReference type="ChEBI" id="CHEBI:59789"/>
        <dbReference type="ChEBI" id="CHEBI:74411"/>
        <dbReference type="ChEBI" id="CHEBI:74497"/>
        <dbReference type="EC" id="2.1.1.192"/>
    </reaction>
</comment>
<evidence type="ECO:0000256" key="9">
    <source>
        <dbReference type="ARBA" id="ARBA00023004"/>
    </source>
</evidence>
<evidence type="ECO:0000256" key="3">
    <source>
        <dbReference type="ARBA" id="ARBA00022490"/>
    </source>
</evidence>
<dbReference type="HAMAP" id="MF_01849">
    <property type="entry name" value="RNA_methyltr_RlmN"/>
    <property type="match status" value="1"/>
</dbReference>
<dbReference type="InterPro" id="IPR040072">
    <property type="entry name" value="Methyltransferase_A"/>
</dbReference>
<dbReference type="PROSITE" id="PS51918">
    <property type="entry name" value="RADICAL_SAM"/>
    <property type="match status" value="1"/>
</dbReference>
<evidence type="ECO:0000256" key="11">
    <source>
        <dbReference type="ARBA" id="ARBA00023157"/>
    </source>
</evidence>
<feature type="binding site" evidence="12">
    <location>
        <begin position="208"/>
        <end position="210"/>
    </location>
    <ligand>
        <name>S-adenosyl-L-methionine</name>
        <dbReference type="ChEBI" id="CHEBI:59789"/>
    </ligand>
</feature>
<dbReference type="EC" id="2.1.1.192" evidence="12"/>
<feature type="binding site" evidence="12">
    <location>
        <position position="110"/>
    </location>
    <ligand>
        <name>[4Fe-4S] cluster</name>
        <dbReference type="ChEBI" id="CHEBI:49883"/>
        <note>4Fe-4S-S-AdoMet</note>
    </ligand>
</feature>
<keyword evidence="3 12" id="KW-0963">Cytoplasm</keyword>
<sequence length="343" mass="39274">MKINNMTLKELEDWIVEKKYPKFRAKQLYTFFNKNKRIDIENSNLPKDIISEIGSLDIAEIECEFSSKLDDTKKYLFKLSDGNLVEGVLMKYKHGYSQCISTQVGCRMGCVFCASTKAGLIRNLTPAEMLRQVYSVENKLGIRVSNIILMGSGEPLDNYENTLKFLKILHSEEGHNMSYRNMTISTCGIVDRIYDLAKENLPITLAISLHSPNDDTRSKVLPVNRKYNLKSLIEACKYYSDENNSRITFEYTLISGENSSISDAYELFNLLKGFKYHINLIPLNSIEEYHKGRPSAEEIDMFKYKLISYGAEVTVRRELGRDISASCGQLRRKYEGGINEVCS</sequence>
<evidence type="ECO:0000256" key="4">
    <source>
        <dbReference type="ARBA" id="ARBA00022552"/>
    </source>
</evidence>
<comment type="catalytic activity">
    <reaction evidence="12">
        <text>adenosine(2503) in 23S rRNA + 2 reduced [2Fe-2S]-[ferredoxin] + 2 S-adenosyl-L-methionine = 2-methyladenosine(2503) in 23S rRNA + 5'-deoxyadenosine + L-methionine + 2 oxidized [2Fe-2S]-[ferredoxin] + S-adenosyl-L-homocysteine</text>
        <dbReference type="Rhea" id="RHEA:42916"/>
        <dbReference type="Rhea" id="RHEA-COMP:10000"/>
        <dbReference type="Rhea" id="RHEA-COMP:10001"/>
        <dbReference type="Rhea" id="RHEA-COMP:10152"/>
        <dbReference type="Rhea" id="RHEA-COMP:10282"/>
        <dbReference type="ChEBI" id="CHEBI:17319"/>
        <dbReference type="ChEBI" id="CHEBI:33737"/>
        <dbReference type="ChEBI" id="CHEBI:33738"/>
        <dbReference type="ChEBI" id="CHEBI:57844"/>
        <dbReference type="ChEBI" id="CHEBI:57856"/>
        <dbReference type="ChEBI" id="CHEBI:59789"/>
        <dbReference type="ChEBI" id="CHEBI:74411"/>
        <dbReference type="ChEBI" id="CHEBI:74497"/>
        <dbReference type="EC" id="2.1.1.192"/>
    </reaction>
</comment>
<dbReference type="Gene3D" id="3.20.20.70">
    <property type="entry name" value="Aldolase class I"/>
    <property type="match status" value="1"/>
</dbReference>
<dbReference type="Pfam" id="PF04055">
    <property type="entry name" value="Radical_SAM"/>
    <property type="match status" value="1"/>
</dbReference>
<dbReference type="InterPro" id="IPR004383">
    <property type="entry name" value="rRNA_lsu_MTrfase_RlmN/Cfr"/>
</dbReference>
<keyword evidence="7 12" id="KW-0949">S-adenosyl-L-methionine</keyword>
<keyword evidence="5 12" id="KW-0489">Methyltransferase</keyword>
<dbReference type="SFLD" id="SFLDG01062">
    <property type="entry name" value="methyltransferase_(Class_A)"/>
    <property type="match status" value="1"/>
</dbReference>
<dbReference type="GO" id="GO:0030488">
    <property type="term" value="P:tRNA methylation"/>
    <property type="evidence" value="ECO:0007669"/>
    <property type="project" value="UniProtKB-UniRule"/>
</dbReference>
<feature type="binding site" evidence="12">
    <location>
        <position position="185"/>
    </location>
    <ligand>
        <name>S-adenosyl-L-methionine</name>
        <dbReference type="ChEBI" id="CHEBI:59789"/>
    </ligand>
</feature>
<dbReference type="SFLD" id="SFLDF00275">
    <property type="entry name" value="adenosine_C2_methyltransferase"/>
    <property type="match status" value="1"/>
</dbReference>
<dbReference type="FunFam" id="3.20.20.70:FF:000014">
    <property type="entry name" value="Probable dual-specificity RNA methyltransferase RlmN"/>
    <property type="match status" value="1"/>
</dbReference>
<feature type="binding site" evidence="12">
    <location>
        <begin position="153"/>
        <end position="154"/>
    </location>
    <ligand>
        <name>S-adenosyl-L-methionine</name>
        <dbReference type="ChEBI" id="CHEBI:59789"/>
    </ligand>
</feature>
<keyword evidence="10 12" id="KW-0411">Iron-sulfur</keyword>
<evidence type="ECO:0000259" key="13">
    <source>
        <dbReference type="PROSITE" id="PS51918"/>
    </source>
</evidence>
<evidence type="ECO:0000256" key="1">
    <source>
        <dbReference type="ARBA" id="ARBA00004496"/>
    </source>
</evidence>
<comment type="subcellular location">
    <subcellularLocation>
        <location evidence="1 12">Cytoplasm</location>
    </subcellularLocation>
</comment>
<dbReference type="RefSeq" id="WP_004821352.1">
    <property type="nucleotide sequence ID" value="NZ_UGTH01000001.1"/>
</dbReference>
<dbReference type="GO" id="GO:0051539">
    <property type="term" value="F:4 iron, 4 sulfur cluster binding"/>
    <property type="evidence" value="ECO:0007669"/>
    <property type="project" value="UniProtKB-UniRule"/>
</dbReference>
<evidence type="ECO:0000313" key="15">
    <source>
        <dbReference type="Proteomes" id="UP000254777"/>
    </source>
</evidence>